<protein>
    <submittedName>
        <fullName evidence="3">Uncharacterized protein</fullName>
    </submittedName>
</protein>
<evidence type="ECO:0000256" key="2">
    <source>
        <dbReference type="SAM" id="MobiDB-lite"/>
    </source>
</evidence>
<evidence type="ECO:0000313" key="4">
    <source>
        <dbReference type="Proteomes" id="UP000053342"/>
    </source>
</evidence>
<feature type="region of interest" description="Disordered" evidence="2">
    <location>
        <begin position="272"/>
        <end position="377"/>
    </location>
</feature>
<dbReference type="GeneID" id="27357113"/>
<keyword evidence="4" id="KW-1185">Reference proteome</keyword>
<name>A0A0D2DNH0_9EURO</name>
<feature type="compositionally biased region" description="Basic and acidic residues" evidence="2">
    <location>
        <begin position="355"/>
        <end position="366"/>
    </location>
</feature>
<sequence>MEQNEGTPARNGDTGSPRAARSSMTSSGFLAVNPRRRDSDQEISSESTGGQSQLKTSPSLPGSTRPFPNTTSPLKASALQARFGRIETREAELEQNLEEALRERRNREAGILRLQEDRSAGMGIRDQRHSDVEAARKAFEEAAAYLQTREDLLADAENDVDRSDCQLQQALTQLENVKMGIAEIEQERRELQRAKEHVSRQANRLKLVREDIDAIVNQAQSSRPFLANLFSVVDGTSTEEAMKDVKAKLFDAFMGVDEHEVKRLAETILLEGQEDDVAGPSSREVEEAPEEENTVRADQHAAIGQPPSSRDTTSAEGDVSADQSRIITFNYNPDDRAEHRRRRGSPLAGHRDRRPRLDDTMPRESSRASSRQRRQRS</sequence>
<feature type="compositionally biased region" description="Polar residues" evidence="2">
    <location>
        <begin position="306"/>
        <end position="331"/>
    </location>
</feature>
<gene>
    <name evidence="3" type="ORF">PV06_05039</name>
</gene>
<feature type="coiled-coil region" evidence="1">
    <location>
        <begin position="153"/>
        <end position="211"/>
    </location>
</feature>
<evidence type="ECO:0000313" key="3">
    <source>
        <dbReference type="EMBL" id="KIW43995.1"/>
    </source>
</evidence>
<feature type="region of interest" description="Disordered" evidence="2">
    <location>
        <begin position="1"/>
        <end position="76"/>
    </location>
</feature>
<reference evidence="3 4" key="1">
    <citation type="submission" date="2015-01" db="EMBL/GenBank/DDBJ databases">
        <title>The Genome Sequence of Exophiala oligosperma CBS72588.</title>
        <authorList>
            <consortium name="The Broad Institute Genomics Platform"/>
            <person name="Cuomo C."/>
            <person name="de Hoog S."/>
            <person name="Gorbushina A."/>
            <person name="Stielow B."/>
            <person name="Teixiera M."/>
            <person name="Abouelleil A."/>
            <person name="Chapman S.B."/>
            <person name="Priest M."/>
            <person name="Young S.K."/>
            <person name="Wortman J."/>
            <person name="Nusbaum C."/>
            <person name="Birren B."/>
        </authorList>
    </citation>
    <scope>NUCLEOTIDE SEQUENCE [LARGE SCALE GENOMIC DNA]</scope>
    <source>
        <strain evidence="3 4">CBS 72588</strain>
    </source>
</reference>
<proteinExistence type="predicted"/>
<organism evidence="3 4">
    <name type="scientific">Exophiala oligosperma</name>
    <dbReference type="NCBI Taxonomy" id="215243"/>
    <lineage>
        <taxon>Eukaryota</taxon>
        <taxon>Fungi</taxon>
        <taxon>Dikarya</taxon>
        <taxon>Ascomycota</taxon>
        <taxon>Pezizomycotina</taxon>
        <taxon>Eurotiomycetes</taxon>
        <taxon>Chaetothyriomycetidae</taxon>
        <taxon>Chaetothyriales</taxon>
        <taxon>Herpotrichiellaceae</taxon>
        <taxon>Exophiala</taxon>
    </lineage>
</organism>
<dbReference type="HOGENOM" id="CLU_733681_0_0_1"/>
<dbReference type="Gene3D" id="1.20.120.330">
    <property type="entry name" value="Nucleotidyltransferases domain 2"/>
    <property type="match status" value="1"/>
</dbReference>
<feature type="coiled-coil region" evidence="1">
    <location>
        <begin position="83"/>
        <end position="117"/>
    </location>
</feature>
<dbReference type="RefSeq" id="XP_016264211.1">
    <property type="nucleotide sequence ID" value="XM_016406005.1"/>
</dbReference>
<dbReference type="AlphaFoldDB" id="A0A0D2DNH0"/>
<accession>A0A0D2DNH0</accession>
<feature type="compositionally biased region" description="Polar residues" evidence="2">
    <location>
        <begin position="42"/>
        <end position="74"/>
    </location>
</feature>
<dbReference type="Proteomes" id="UP000053342">
    <property type="component" value="Unassembled WGS sequence"/>
</dbReference>
<evidence type="ECO:0000256" key="1">
    <source>
        <dbReference type="SAM" id="Coils"/>
    </source>
</evidence>
<dbReference type="VEuPathDB" id="FungiDB:PV06_05039"/>
<keyword evidence="1" id="KW-0175">Coiled coil</keyword>
<dbReference type="EMBL" id="KN847335">
    <property type="protein sequence ID" value="KIW43995.1"/>
    <property type="molecule type" value="Genomic_DNA"/>
</dbReference>